<reference evidence="10" key="1">
    <citation type="submission" date="2011-12" db="EMBL/GenBank/DDBJ databases">
        <title>Complete sequence of Clostridium clariflavum DSM 19732.</title>
        <authorList>
            <consortium name="US DOE Joint Genome Institute"/>
            <person name="Lucas S."/>
            <person name="Han J."/>
            <person name="Lapidus A."/>
            <person name="Cheng J.-F."/>
            <person name="Goodwin L."/>
            <person name="Pitluck S."/>
            <person name="Peters L."/>
            <person name="Teshima H."/>
            <person name="Detter J.C."/>
            <person name="Han C."/>
            <person name="Tapia R."/>
            <person name="Land M."/>
            <person name="Hauser L."/>
            <person name="Kyrpides N."/>
            <person name="Ivanova N."/>
            <person name="Pagani I."/>
            <person name="Kitzmiller T."/>
            <person name="Lynd L."/>
            <person name="Izquierdo J."/>
            <person name="Woyke T."/>
        </authorList>
    </citation>
    <scope>NUCLEOTIDE SEQUENCE [LARGE SCALE GENOMIC DNA]</scope>
    <source>
        <strain evidence="10">DSM 19732 / NBRC 101661 / EBR45</strain>
    </source>
</reference>
<accession>G8M1D0</accession>
<keyword evidence="5 8" id="KW-0812">Transmembrane</keyword>
<keyword evidence="7 8" id="KW-0472">Membrane</keyword>
<dbReference type="GO" id="GO:0016020">
    <property type="term" value="C:membrane"/>
    <property type="evidence" value="ECO:0007669"/>
    <property type="project" value="UniProtKB-SubCell"/>
</dbReference>
<name>G8M1D0_ACECE</name>
<evidence type="ECO:0000256" key="5">
    <source>
        <dbReference type="ARBA" id="ARBA00022692"/>
    </source>
</evidence>
<dbReference type="STRING" id="720554.Clocl_1456"/>
<dbReference type="eggNOG" id="COG0531">
    <property type="taxonomic scope" value="Bacteria"/>
</dbReference>
<keyword evidence="6 8" id="KW-1133">Transmembrane helix</keyword>
<dbReference type="PANTHER" id="PTHR34975">
    <property type="entry name" value="SPORE GERMINATION PROTEIN A2"/>
    <property type="match status" value="1"/>
</dbReference>
<reference evidence="9 10" key="2">
    <citation type="journal article" date="2012" name="Stand. Genomic Sci.">
        <title>Complete Genome Sequence of Clostridium clariflavum DSM 19732.</title>
        <authorList>
            <person name="Izquierdo J.A."/>
            <person name="Goodwin L."/>
            <person name="Davenport K.W."/>
            <person name="Teshima H."/>
            <person name="Bruce D."/>
            <person name="Detter C."/>
            <person name="Tapia R."/>
            <person name="Han S."/>
            <person name="Land M."/>
            <person name="Hauser L."/>
            <person name="Jeffries C.D."/>
            <person name="Han J."/>
            <person name="Pitluck S."/>
            <person name="Nolan M."/>
            <person name="Chen A."/>
            <person name="Huntemann M."/>
            <person name="Mavromatis K."/>
            <person name="Mikhailova N."/>
            <person name="Liolios K."/>
            <person name="Woyke T."/>
            <person name="Lynd L.R."/>
        </authorList>
    </citation>
    <scope>NUCLEOTIDE SEQUENCE [LARGE SCALE GENOMIC DNA]</scope>
    <source>
        <strain evidence="10">DSM 19732 / NBRC 101661 / EBR45</strain>
    </source>
</reference>
<feature type="transmembrane region" description="Helical" evidence="8">
    <location>
        <begin position="111"/>
        <end position="133"/>
    </location>
</feature>
<feature type="transmembrane region" description="Helical" evidence="8">
    <location>
        <begin position="365"/>
        <end position="385"/>
    </location>
</feature>
<keyword evidence="4" id="KW-0309">Germination</keyword>
<dbReference type="NCBIfam" id="TIGR00912">
    <property type="entry name" value="2A0309"/>
    <property type="match status" value="1"/>
</dbReference>
<dbReference type="Proteomes" id="UP000005435">
    <property type="component" value="Chromosome"/>
</dbReference>
<evidence type="ECO:0000256" key="6">
    <source>
        <dbReference type="ARBA" id="ARBA00022989"/>
    </source>
</evidence>
<evidence type="ECO:0000256" key="4">
    <source>
        <dbReference type="ARBA" id="ARBA00022544"/>
    </source>
</evidence>
<dbReference type="OrthoDB" id="1675410at2"/>
<dbReference type="PANTHER" id="PTHR34975:SF2">
    <property type="entry name" value="SPORE GERMINATION PROTEIN A2"/>
    <property type="match status" value="1"/>
</dbReference>
<comment type="subcellular location">
    <subcellularLocation>
        <location evidence="1">Membrane</location>
        <topology evidence="1">Multi-pass membrane protein</topology>
    </subcellularLocation>
</comment>
<dbReference type="Gene3D" id="1.20.1740.10">
    <property type="entry name" value="Amino acid/polyamine transporter I"/>
    <property type="match status" value="1"/>
</dbReference>
<dbReference type="AlphaFoldDB" id="G8M1D0"/>
<feature type="transmembrane region" description="Helical" evidence="8">
    <location>
        <begin position="333"/>
        <end position="353"/>
    </location>
</feature>
<dbReference type="KEGG" id="ccl:Clocl_1456"/>
<feature type="transmembrane region" description="Helical" evidence="8">
    <location>
        <begin position="247"/>
        <end position="268"/>
    </location>
</feature>
<dbReference type="HOGENOM" id="CLU_047547_1_0_9"/>
<keyword evidence="10" id="KW-1185">Reference proteome</keyword>
<evidence type="ECO:0000256" key="2">
    <source>
        <dbReference type="ARBA" id="ARBA00007998"/>
    </source>
</evidence>
<comment type="similarity">
    <text evidence="2">Belongs to the amino acid-polyamine-organocation (APC) superfamily. Spore germination protein (SGP) (TC 2.A.3.9) family.</text>
</comment>
<dbReference type="GO" id="GO:0009847">
    <property type="term" value="P:spore germination"/>
    <property type="evidence" value="ECO:0007669"/>
    <property type="project" value="InterPro"/>
</dbReference>
<feature type="transmembrane region" description="Helical" evidence="8">
    <location>
        <begin position="172"/>
        <end position="193"/>
    </location>
</feature>
<evidence type="ECO:0000256" key="1">
    <source>
        <dbReference type="ARBA" id="ARBA00004141"/>
    </source>
</evidence>
<proteinExistence type="inferred from homology"/>
<feature type="transmembrane region" description="Helical" evidence="8">
    <location>
        <begin position="68"/>
        <end position="90"/>
    </location>
</feature>
<feature type="transmembrane region" description="Helical" evidence="8">
    <location>
        <begin position="218"/>
        <end position="235"/>
    </location>
</feature>
<keyword evidence="3" id="KW-0813">Transport</keyword>
<dbReference type="InterPro" id="IPR004761">
    <property type="entry name" value="Spore_GerAB"/>
</dbReference>
<gene>
    <name evidence="9" type="ordered locus">Clocl_1456</name>
</gene>
<protein>
    <submittedName>
        <fullName evidence="9">Spore germination protein, amino acid permease</fullName>
    </submittedName>
</protein>
<evidence type="ECO:0000313" key="9">
    <source>
        <dbReference type="EMBL" id="AEV68106.1"/>
    </source>
</evidence>
<feature type="transmembrane region" description="Helical" evidence="8">
    <location>
        <begin position="297"/>
        <end position="321"/>
    </location>
</feature>
<sequence precursor="true">MTKRSNINSCIRKIKFAYSKNYGGEVFQLNDIRFGNVEATFMIVNAMSMQLFLGLPRRMTEAGGPAGWMIPLYTLIISLLIFFFISKLYSKFEGKDLIDIAQVAGGSIGRLVIGIIFILNYIFILSVLLRIFGEDIKIFALNQSPLSFVIMFFIIVMIIASYVGIESIVRINVIILPITAVALLIVFLGNIHFMDATNLLPIFGTGIDKIFVKEISRISIYSALSSIFFITPFVGNKKDFKKIGYNSLIITGILLTLGTLLYILVVPYPTSTEYFIPYLHLARYVAFGRFFQRIESIFILMWTLAAFSYLSAGLYLLLYVIKKTFKLEYYQPLAIPVAVILFTICFWPESLMSSVRIEGEIVRRFAWIVTFVVPIAVLIIANLVIRKKGGDKCGGKV</sequence>
<evidence type="ECO:0000256" key="8">
    <source>
        <dbReference type="SAM" id="Phobius"/>
    </source>
</evidence>
<evidence type="ECO:0000256" key="3">
    <source>
        <dbReference type="ARBA" id="ARBA00022448"/>
    </source>
</evidence>
<organism evidence="9 10">
    <name type="scientific">Acetivibrio clariflavus (strain DSM 19732 / NBRC 101661 / EBR45)</name>
    <name type="common">Clostridium clariflavum</name>
    <dbReference type="NCBI Taxonomy" id="720554"/>
    <lineage>
        <taxon>Bacteria</taxon>
        <taxon>Bacillati</taxon>
        <taxon>Bacillota</taxon>
        <taxon>Clostridia</taxon>
        <taxon>Eubacteriales</taxon>
        <taxon>Oscillospiraceae</taxon>
        <taxon>Acetivibrio</taxon>
    </lineage>
</organism>
<feature type="transmembrane region" description="Helical" evidence="8">
    <location>
        <begin position="145"/>
        <end position="165"/>
    </location>
</feature>
<dbReference type="EMBL" id="CP003065">
    <property type="protein sequence ID" value="AEV68106.1"/>
    <property type="molecule type" value="Genomic_DNA"/>
</dbReference>
<dbReference type="Pfam" id="PF03845">
    <property type="entry name" value="Spore_permease"/>
    <property type="match status" value="1"/>
</dbReference>
<feature type="transmembrane region" description="Helical" evidence="8">
    <location>
        <begin position="39"/>
        <end position="56"/>
    </location>
</feature>
<evidence type="ECO:0000313" key="10">
    <source>
        <dbReference type="Proteomes" id="UP000005435"/>
    </source>
</evidence>
<evidence type="ECO:0000256" key="7">
    <source>
        <dbReference type="ARBA" id="ARBA00023136"/>
    </source>
</evidence>